<keyword evidence="13" id="KW-1185">Reference proteome</keyword>
<accession>A0ABU6Y4F8</accession>
<dbReference type="Pfam" id="PF02375">
    <property type="entry name" value="JmjN"/>
    <property type="match status" value="1"/>
</dbReference>
<dbReference type="SMART" id="SM00501">
    <property type="entry name" value="BRIGHT"/>
    <property type="match status" value="1"/>
</dbReference>
<dbReference type="Pfam" id="PF08429">
    <property type="entry name" value="PLU-1"/>
    <property type="match status" value="1"/>
</dbReference>
<dbReference type="PROSITE" id="PS51184">
    <property type="entry name" value="JMJC"/>
    <property type="match status" value="1"/>
</dbReference>
<dbReference type="InterPro" id="IPR003347">
    <property type="entry name" value="JmjC_dom"/>
</dbReference>
<dbReference type="Gene3D" id="3.30.40.10">
    <property type="entry name" value="Zinc/RING finger domain, C3HC4 (zinc finger)"/>
    <property type="match status" value="2"/>
</dbReference>
<feature type="region of interest" description="Disordered" evidence="7">
    <location>
        <begin position="1747"/>
        <end position="1773"/>
    </location>
</feature>
<keyword evidence="3 6" id="KW-0863">Zinc-finger</keyword>
<proteinExistence type="predicted"/>
<evidence type="ECO:0000259" key="9">
    <source>
        <dbReference type="PROSITE" id="PS51011"/>
    </source>
</evidence>
<evidence type="ECO:0000256" key="5">
    <source>
        <dbReference type="ARBA" id="ARBA00023242"/>
    </source>
</evidence>
<organism evidence="12 13">
    <name type="scientific">Stylosanthes scabra</name>
    <dbReference type="NCBI Taxonomy" id="79078"/>
    <lineage>
        <taxon>Eukaryota</taxon>
        <taxon>Viridiplantae</taxon>
        <taxon>Streptophyta</taxon>
        <taxon>Embryophyta</taxon>
        <taxon>Tracheophyta</taxon>
        <taxon>Spermatophyta</taxon>
        <taxon>Magnoliopsida</taxon>
        <taxon>eudicotyledons</taxon>
        <taxon>Gunneridae</taxon>
        <taxon>Pentapetalae</taxon>
        <taxon>rosids</taxon>
        <taxon>fabids</taxon>
        <taxon>Fabales</taxon>
        <taxon>Fabaceae</taxon>
        <taxon>Papilionoideae</taxon>
        <taxon>50 kb inversion clade</taxon>
        <taxon>dalbergioids sensu lato</taxon>
        <taxon>Dalbergieae</taxon>
        <taxon>Pterocarpus clade</taxon>
        <taxon>Stylosanthes</taxon>
    </lineage>
</organism>
<evidence type="ECO:0000313" key="13">
    <source>
        <dbReference type="Proteomes" id="UP001341840"/>
    </source>
</evidence>
<dbReference type="EMBL" id="JASCZI010241657">
    <property type="protein sequence ID" value="MED6203598.1"/>
    <property type="molecule type" value="Genomic_DNA"/>
</dbReference>
<comment type="caution">
    <text evidence="12">The sequence shown here is derived from an EMBL/GenBank/DDBJ whole genome shotgun (WGS) entry which is preliminary data.</text>
</comment>
<dbReference type="SMART" id="SM00558">
    <property type="entry name" value="JmjC"/>
    <property type="match status" value="1"/>
</dbReference>
<evidence type="ECO:0000313" key="12">
    <source>
        <dbReference type="EMBL" id="MED6203598.1"/>
    </source>
</evidence>
<dbReference type="InterPro" id="IPR036431">
    <property type="entry name" value="ARID_dom_sf"/>
</dbReference>
<evidence type="ECO:0000256" key="3">
    <source>
        <dbReference type="ARBA" id="ARBA00022771"/>
    </source>
</evidence>
<dbReference type="InterPro" id="IPR001965">
    <property type="entry name" value="Znf_PHD"/>
</dbReference>
<name>A0ABU6Y4F8_9FABA</name>
<evidence type="ECO:0008006" key="14">
    <source>
        <dbReference type="Google" id="ProtNLM"/>
    </source>
</evidence>
<dbReference type="CDD" id="cd15543">
    <property type="entry name" value="PHD_RSF1"/>
    <property type="match status" value="1"/>
</dbReference>
<evidence type="ECO:0000256" key="2">
    <source>
        <dbReference type="ARBA" id="ARBA00022723"/>
    </source>
</evidence>
<dbReference type="SMART" id="SM00249">
    <property type="entry name" value="PHD"/>
    <property type="match status" value="3"/>
</dbReference>
<dbReference type="Proteomes" id="UP001341840">
    <property type="component" value="Unassembled WGS sequence"/>
</dbReference>
<dbReference type="Pfam" id="PF01388">
    <property type="entry name" value="ARID"/>
    <property type="match status" value="1"/>
</dbReference>
<dbReference type="InterPro" id="IPR019786">
    <property type="entry name" value="Zinc_finger_PHD-type_CS"/>
</dbReference>
<evidence type="ECO:0000259" key="11">
    <source>
        <dbReference type="PROSITE" id="PS51184"/>
    </source>
</evidence>
<evidence type="ECO:0000256" key="6">
    <source>
        <dbReference type="PROSITE-ProRule" id="PRU00146"/>
    </source>
</evidence>
<feature type="domain" description="PHD-type" evidence="8">
    <location>
        <begin position="245"/>
        <end position="295"/>
    </location>
</feature>
<dbReference type="InterPro" id="IPR001606">
    <property type="entry name" value="ARID_dom"/>
</dbReference>
<sequence>MGKGRPRAVEKGVVGATNTVTCCGSTSVPSALVYYPTEDEFKDPLDYIYKIRPEAEPYGICRIVPPKGWNPPFALDLDTFTFPTKTQAIHKLQARPAASDPKTFDLEYTRFLQDHCGKKSRKRVVFEGEDLDLCKLFNAVRRFGGYDKVVDAKKWGDVARFLRPAGKITDCAKHVLCQLYREHLYDYEEFYNKMNQGNAKNCNKGERDESKSDHRVQSSISKKHPCGVSGLKVKDCKVHVEEEHDQICEQCKSGLHGEVMLLCDRCDKGWHIYCLSPPLKQIPQGNWYCFSCLNSDRDSFGFVPGKKHYTLEAFRRIADRSRRRWFGTGPVSRVQMEKKFWEIVEGSVGEVEVMYGNDLDTSVYGSGFPRVADQKMQSIDDKLWQEYATSPWNLNNLPKLKGSMLRSIQHNITGVMVPWLYIGMLFSSFCWHFEDHCFYSMNYLHWGEPKCWYSVPGSQASAFEKVMRSSLPDLFDVQPDLLFQLVTMLNPSVLQENGVPVYSVLQEPGNFVITFPRSYHGGFNLGLNCAEAVNFAPADWLPFGAFGADLYQRYHKPAVLSHEELLCVVAQYGDVDSRVSSYLKKELLRISDKEKSWREKLWKDGSNVHYLPAISLSLCCCVQLPTIIFCVSGDAVMVGSDLDGLQYPGFYYSGFVTLLMHWEHLCECKTVKLRLLYRHSLAELFELAFSVEEFTSDDKAECRSVRRQSSCQGALTKKVKGSSVTFDQLATEWLLQSSMILQNPFLSNVFVTTLRKAEQFLWAGSEMDSVRDMVKTLVEAQKWAEGIRDCVTKIEFWYQDSNAKKVRLKFIDELLRFNPPPCNEPNYTKLKEYAEEARLLVQEIDTALSTCSKMSELELLYSRACGLPIYMKEIKKLEGRISSTKTWLDSVRKCIAVRHPTVLEVDILYQLKSEISDLQVHLPEKEVLENLLSQAESCSIQCREMLEGLMNLENVSLLLKEWDNFTVAVPELQLLRQYHSDTVLWLARVNDVLGRAHVQGDQHNTVNELMCIFEEGSSLKIQVDELPLIEMELKKASCREKALKACDSRMPLEFIQQLLEEATMLHIEEEKLFINLSRVLALAIPWEERAREMLSHENPISDFEDMIRDSENIFAILPSLNDVKDALSEANLWLRNSKPYLVSSACASNSLLKVEDLQMLVSESKRLKISLGERKMLELVLKNCKLWECEASSLLDDCRCLFELDNNVDGISSDLMFRVEDLIARIQSAIASGVSLGFDFIEISKLKASCSTLHWCKRALCFRDCAPSLEDVLEVVEGLSHSSVSGALLKVLVDGVEWLRRALEGMSQPCNSRGCHLTEVQDTLNDYKNVNMTFGAVYCQLEEAIRKHMLWQEQVHQFFGLNSRDRSWSLMLQLKELGDTVAFSCSELDMVLSEVEKVENWKKRCSDKIGTSVQNDNLLFNALEKIKQSLDRSLFIYGDVQERKDQNLCICCLLDSGYQEFLTCSTCMDCYHLQCIGLTAKDTCVENYKCPYCAILMGESCYPSGGGLLRFGKKHIEFKILTGLLSEAEHFCLRIDEMDVLNELVEKALLCKSFLREILNFASTVTGEDISILSEKLTKAIKASDVAGVYDEHDSSDLELALAKNLWKIQVNRLLNGVCKPTIRQIQKHMNEGVDMEILSEDHYMLKLTNVNCLGLHLDRVFEVIEEGEKLPVDVDEELKMLRSRCMLYCICRKPYDKKGMIACKQCKEWYHFDCMKLPCTQKFYVCPACNPCAEEPLPTNHERLTSAKFVEPKTPSPRHTNPRKKQKRDVGSVTLKMFTTTAEEDRDSSRCRNSNGVECLRWQNRKPFRRAAKKRVELRSLTPFLYTTISDKR</sequence>
<dbReference type="PROSITE" id="PS51183">
    <property type="entry name" value="JMJN"/>
    <property type="match status" value="1"/>
</dbReference>
<feature type="domain" description="JmjC" evidence="11">
    <location>
        <begin position="386"/>
        <end position="552"/>
    </location>
</feature>
<keyword evidence="2" id="KW-0479">Metal-binding</keyword>
<feature type="domain" description="JmjN" evidence="10">
    <location>
        <begin position="31"/>
        <end position="72"/>
    </location>
</feature>
<dbReference type="InterPro" id="IPR011011">
    <property type="entry name" value="Znf_FYVE_PHD"/>
</dbReference>
<evidence type="ECO:0000259" key="8">
    <source>
        <dbReference type="PROSITE" id="PS50016"/>
    </source>
</evidence>
<comment type="subcellular location">
    <subcellularLocation>
        <location evidence="1">Nucleus</location>
    </subcellularLocation>
</comment>
<dbReference type="PROSITE" id="PS01359">
    <property type="entry name" value="ZF_PHD_1"/>
    <property type="match status" value="2"/>
</dbReference>
<dbReference type="Pfam" id="PF00628">
    <property type="entry name" value="PHD"/>
    <property type="match status" value="1"/>
</dbReference>
<feature type="compositionally biased region" description="Basic and acidic residues" evidence="7">
    <location>
        <begin position="203"/>
        <end position="216"/>
    </location>
</feature>
<dbReference type="InterPro" id="IPR003349">
    <property type="entry name" value="JmjN"/>
</dbReference>
<feature type="domain" description="ARID" evidence="9">
    <location>
        <begin position="98"/>
        <end position="192"/>
    </location>
</feature>
<dbReference type="Gene3D" id="2.60.120.650">
    <property type="entry name" value="Cupin"/>
    <property type="match status" value="1"/>
</dbReference>
<dbReference type="InterPro" id="IPR013637">
    <property type="entry name" value="Lys_sp_deMease-like_dom"/>
</dbReference>
<feature type="region of interest" description="Disordered" evidence="7">
    <location>
        <begin position="201"/>
        <end position="222"/>
    </location>
</feature>
<evidence type="ECO:0000259" key="10">
    <source>
        <dbReference type="PROSITE" id="PS51183"/>
    </source>
</evidence>
<dbReference type="InterPro" id="IPR019787">
    <property type="entry name" value="Znf_PHD-finger"/>
</dbReference>
<evidence type="ECO:0000256" key="4">
    <source>
        <dbReference type="ARBA" id="ARBA00022833"/>
    </source>
</evidence>
<dbReference type="PANTHER" id="PTHR10694:SF133">
    <property type="entry name" value="LYSINE-SPECIFIC DEMETHYLASE JMJ17"/>
    <property type="match status" value="1"/>
</dbReference>
<dbReference type="InterPro" id="IPR013083">
    <property type="entry name" value="Znf_RING/FYVE/PHD"/>
</dbReference>
<dbReference type="PROSITE" id="PS51011">
    <property type="entry name" value="ARID"/>
    <property type="match status" value="1"/>
</dbReference>
<protein>
    <recommendedName>
        <fullName evidence="14">[Histone H3]-trimethyl-L-lysine(4) demethylase</fullName>
    </recommendedName>
</protein>
<dbReference type="SMART" id="SM01014">
    <property type="entry name" value="ARID"/>
    <property type="match status" value="1"/>
</dbReference>
<evidence type="ECO:0000256" key="7">
    <source>
        <dbReference type="SAM" id="MobiDB-lite"/>
    </source>
</evidence>
<keyword evidence="4" id="KW-0862">Zinc</keyword>
<dbReference type="Pfam" id="PF02373">
    <property type="entry name" value="JmjC"/>
    <property type="match status" value="1"/>
</dbReference>
<evidence type="ECO:0000256" key="1">
    <source>
        <dbReference type="ARBA" id="ARBA00004123"/>
    </source>
</evidence>
<dbReference type="SUPFAM" id="SSF57903">
    <property type="entry name" value="FYVE/PHD zinc finger"/>
    <property type="match status" value="3"/>
</dbReference>
<dbReference type="PROSITE" id="PS50016">
    <property type="entry name" value="ZF_PHD_2"/>
    <property type="match status" value="1"/>
</dbReference>
<dbReference type="CDD" id="cd16100">
    <property type="entry name" value="ARID"/>
    <property type="match status" value="1"/>
</dbReference>
<gene>
    <name evidence="12" type="ORF">PIB30_000682</name>
</gene>
<dbReference type="PANTHER" id="PTHR10694">
    <property type="entry name" value="LYSINE-SPECIFIC DEMETHYLASE"/>
    <property type="match status" value="1"/>
</dbReference>
<dbReference type="SUPFAM" id="SSF51197">
    <property type="entry name" value="Clavaminate synthase-like"/>
    <property type="match status" value="1"/>
</dbReference>
<dbReference type="SMART" id="SM00545">
    <property type="entry name" value="JmjN"/>
    <property type="match status" value="1"/>
</dbReference>
<dbReference type="Gene3D" id="1.10.150.60">
    <property type="entry name" value="ARID DNA-binding domain"/>
    <property type="match status" value="1"/>
</dbReference>
<keyword evidence="5" id="KW-0539">Nucleus</keyword>
<reference evidence="12 13" key="1">
    <citation type="journal article" date="2023" name="Plants (Basel)">
        <title>Bridging the Gap: Combining Genomics and Transcriptomics Approaches to Understand Stylosanthes scabra, an Orphan Legume from the Brazilian Caatinga.</title>
        <authorList>
            <person name="Ferreira-Neto J.R.C."/>
            <person name="da Silva M.D."/>
            <person name="Binneck E."/>
            <person name="de Melo N.F."/>
            <person name="da Silva R.H."/>
            <person name="de Melo A.L.T.M."/>
            <person name="Pandolfi V."/>
            <person name="Bustamante F.O."/>
            <person name="Brasileiro-Vidal A.C."/>
            <person name="Benko-Iseppon A.M."/>
        </authorList>
    </citation>
    <scope>NUCLEOTIDE SEQUENCE [LARGE SCALE GENOMIC DNA]</scope>
    <source>
        <tissue evidence="12">Leaves</tissue>
    </source>
</reference>
<dbReference type="SUPFAM" id="SSF46774">
    <property type="entry name" value="ARID-like"/>
    <property type="match status" value="1"/>
</dbReference>